<evidence type="ECO:0000313" key="3">
    <source>
        <dbReference type="Proteomes" id="UP000031512"/>
    </source>
</evidence>
<dbReference type="GeneID" id="15803935"/>
<protein>
    <submittedName>
        <fullName evidence="2">Signal peptide-containing protein</fullName>
    </submittedName>
</protein>
<accession>L0AXV1</accession>
<evidence type="ECO:0000256" key="1">
    <source>
        <dbReference type="SAM" id="SignalP"/>
    </source>
</evidence>
<feature type="chain" id="PRO_5003939336" evidence="1">
    <location>
        <begin position="21"/>
        <end position="331"/>
    </location>
</feature>
<dbReference type="EMBL" id="CP001669">
    <property type="protein sequence ID" value="AFZ80093.1"/>
    <property type="molecule type" value="Genomic_DNA"/>
</dbReference>
<reference evidence="2 3" key="1">
    <citation type="journal article" date="2012" name="BMC Genomics">
        <title>Comparative genomic analysis and phylogenetic position of Theileria equi.</title>
        <authorList>
            <person name="Kappmeyer L.S."/>
            <person name="Thiagarajan M."/>
            <person name="Herndon D.R."/>
            <person name="Ramsay J.D."/>
            <person name="Caler E."/>
            <person name="Djikeng A."/>
            <person name="Gillespie J.J."/>
            <person name="Lau A.O."/>
            <person name="Roalson E.H."/>
            <person name="Silva J.C."/>
            <person name="Silva M.G."/>
            <person name="Suarez C.E."/>
            <person name="Ueti M.W."/>
            <person name="Nene V.M."/>
            <person name="Mealey R.H."/>
            <person name="Knowles D.P."/>
            <person name="Brayton K.A."/>
        </authorList>
    </citation>
    <scope>NUCLEOTIDE SEQUENCE [LARGE SCALE GENOMIC DNA]</scope>
    <source>
        <strain evidence="2 3">WA</strain>
    </source>
</reference>
<evidence type="ECO:0000313" key="2">
    <source>
        <dbReference type="EMBL" id="AFZ80093.1"/>
    </source>
</evidence>
<name>L0AXV1_THEEQ</name>
<feature type="signal peptide" evidence="1">
    <location>
        <begin position="1"/>
        <end position="20"/>
    </location>
</feature>
<dbReference type="InterPro" id="IPR007480">
    <property type="entry name" value="DUF529"/>
</dbReference>
<dbReference type="RefSeq" id="XP_004829759.1">
    <property type="nucleotide sequence ID" value="XM_004829702.1"/>
</dbReference>
<dbReference type="AlphaFoldDB" id="L0AXV1"/>
<keyword evidence="3" id="KW-1185">Reference proteome</keyword>
<dbReference type="KEGG" id="beq:BEWA_029430"/>
<dbReference type="Pfam" id="PF04385">
    <property type="entry name" value="FAINT"/>
    <property type="match status" value="1"/>
</dbReference>
<organism evidence="2 3">
    <name type="scientific">Theileria equi strain WA</name>
    <dbReference type="NCBI Taxonomy" id="1537102"/>
    <lineage>
        <taxon>Eukaryota</taxon>
        <taxon>Sar</taxon>
        <taxon>Alveolata</taxon>
        <taxon>Apicomplexa</taxon>
        <taxon>Aconoidasida</taxon>
        <taxon>Piroplasmida</taxon>
        <taxon>Theileriidae</taxon>
        <taxon>Theileria</taxon>
    </lineage>
</organism>
<gene>
    <name evidence="2" type="ORF">BEWA_029430</name>
</gene>
<dbReference type="Proteomes" id="UP000031512">
    <property type="component" value="Chromosome 1"/>
</dbReference>
<keyword evidence="1" id="KW-0732">Signal</keyword>
<sequence>MNVFSILVATCLVGLHHCTGSRVPTDGLFIEVLDDYVEDGIVTSEFVEETRKNRSSGQRQMWDLSNGTVHEVEYTQPSVRRRNAGKVADVAVDKYPVTQSSRHTTTLDISALDKGQFQSYDYDGVPTKMMVIGDIPVTKLVDSQEELWSSSEDEKCTYCTLHMRDEKPVLVYLETEGSSGKPYSIFLKDGSTWKPTNSYSMELKKLKITPESTTNFTLDISTRQDTDQCTAFEAPFYTVPTRFYFPRSVFHATEVTHGGKSVWKGENCQRAFDVSLHSAENPTVLRILARGVNDEFKSYYYQLNGNKWESVQRDDFRRIIDDLKSRSQDDT</sequence>
<proteinExistence type="predicted"/>
<dbReference type="VEuPathDB" id="PiroplasmaDB:BEWA_029430"/>